<sequence length="155" mass="16403">MRLPEMELHHKATREERRPLRHSGSADRLETGAGPLPLGLIGWFGSYALVVNNISGPGMLDFPRAFQEAGAVPCALCIGVVASVSAVVAVYLADAHRSLRRGSGALEFSDVFGELFGRRVFLATQALYFLNLFSQNVAAIVATARAGAGNGSSST</sequence>
<evidence type="ECO:0000256" key="4">
    <source>
        <dbReference type="ARBA" id="ARBA00023136"/>
    </source>
</evidence>
<evidence type="ECO:0000256" key="5">
    <source>
        <dbReference type="SAM" id="MobiDB-lite"/>
    </source>
</evidence>
<keyword evidence="3 6" id="KW-1133">Transmembrane helix</keyword>
<gene>
    <name evidence="8" type="ORF">SO694_00006659</name>
</gene>
<comment type="caution">
    <text evidence="8">The sequence shown here is derived from an EMBL/GenBank/DDBJ whole genome shotgun (WGS) entry which is preliminary data.</text>
</comment>
<evidence type="ECO:0000259" key="7">
    <source>
        <dbReference type="Pfam" id="PF01490"/>
    </source>
</evidence>
<feature type="domain" description="Amino acid transporter transmembrane" evidence="7">
    <location>
        <begin position="41"/>
        <end position="144"/>
    </location>
</feature>
<dbReference type="EMBL" id="JBBJCI010000038">
    <property type="protein sequence ID" value="KAK7250211.1"/>
    <property type="molecule type" value="Genomic_DNA"/>
</dbReference>
<keyword evidence="2 6" id="KW-0812">Transmembrane</keyword>
<name>A0ABR1GA36_AURAN</name>
<evidence type="ECO:0000313" key="9">
    <source>
        <dbReference type="Proteomes" id="UP001363151"/>
    </source>
</evidence>
<feature type="region of interest" description="Disordered" evidence="5">
    <location>
        <begin position="1"/>
        <end position="28"/>
    </location>
</feature>
<dbReference type="InterPro" id="IPR013057">
    <property type="entry name" value="AA_transpt_TM"/>
</dbReference>
<evidence type="ECO:0000256" key="3">
    <source>
        <dbReference type="ARBA" id="ARBA00022989"/>
    </source>
</evidence>
<evidence type="ECO:0000256" key="1">
    <source>
        <dbReference type="ARBA" id="ARBA00004370"/>
    </source>
</evidence>
<protein>
    <recommendedName>
        <fullName evidence="7">Amino acid transporter transmembrane domain-containing protein</fullName>
    </recommendedName>
</protein>
<evidence type="ECO:0000256" key="6">
    <source>
        <dbReference type="SAM" id="Phobius"/>
    </source>
</evidence>
<feature type="transmembrane region" description="Helical" evidence="6">
    <location>
        <begin position="31"/>
        <end position="50"/>
    </location>
</feature>
<organism evidence="8 9">
    <name type="scientific">Aureococcus anophagefferens</name>
    <name type="common">Harmful bloom alga</name>
    <dbReference type="NCBI Taxonomy" id="44056"/>
    <lineage>
        <taxon>Eukaryota</taxon>
        <taxon>Sar</taxon>
        <taxon>Stramenopiles</taxon>
        <taxon>Ochrophyta</taxon>
        <taxon>Pelagophyceae</taxon>
        <taxon>Pelagomonadales</taxon>
        <taxon>Pelagomonadaceae</taxon>
        <taxon>Aureococcus</taxon>
    </lineage>
</organism>
<comment type="subcellular location">
    <subcellularLocation>
        <location evidence="1">Membrane</location>
    </subcellularLocation>
</comment>
<evidence type="ECO:0000313" key="8">
    <source>
        <dbReference type="EMBL" id="KAK7250211.1"/>
    </source>
</evidence>
<evidence type="ECO:0000256" key="2">
    <source>
        <dbReference type="ARBA" id="ARBA00022692"/>
    </source>
</evidence>
<proteinExistence type="predicted"/>
<dbReference type="Pfam" id="PF01490">
    <property type="entry name" value="Aa_trans"/>
    <property type="match status" value="1"/>
</dbReference>
<keyword evidence="9" id="KW-1185">Reference proteome</keyword>
<dbReference type="Proteomes" id="UP001363151">
    <property type="component" value="Unassembled WGS sequence"/>
</dbReference>
<reference evidence="8 9" key="1">
    <citation type="submission" date="2024-03" db="EMBL/GenBank/DDBJ databases">
        <title>Aureococcus anophagefferens CCMP1851 and Kratosvirus quantuckense: Draft genome of a second virus-susceptible host strain in the model system.</title>
        <authorList>
            <person name="Chase E."/>
            <person name="Truchon A.R."/>
            <person name="Schepens W."/>
            <person name="Wilhelm S.W."/>
        </authorList>
    </citation>
    <scope>NUCLEOTIDE SEQUENCE [LARGE SCALE GENOMIC DNA]</scope>
    <source>
        <strain evidence="8 9">CCMP1851</strain>
    </source>
</reference>
<keyword evidence="4 6" id="KW-0472">Membrane</keyword>
<accession>A0ABR1GA36</accession>
<feature type="transmembrane region" description="Helical" evidence="6">
    <location>
        <begin position="70"/>
        <end position="93"/>
    </location>
</feature>